<accession>D5EMA0</accession>
<feature type="transmembrane region" description="Helical" evidence="1">
    <location>
        <begin position="68"/>
        <end position="86"/>
    </location>
</feature>
<reference evidence="2 3" key="1">
    <citation type="journal article" date="2010" name="Stand. Genomic Sci.">
        <title>Complete genome sequence of Coraliomargarita akajimensis type strain (04OKA010-24).</title>
        <authorList>
            <person name="Mavromatis K."/>
            <person name="Abt B."/>
            <person name="Brambilla E."/>
            <person name="Lapidus A."/>
            <person name="Copeland A."/>
            <person name="Deshpande S."/>
            <person name="Nolan M."/>
            <person name="Lucas S."/>
            <person name="Tice H."/>
            <person name="Cheng J.F."/>
            <person name="Han C."/>
            <person name="Detter J.C."/>
            <person name="Woyke T."/>
            <person name="Goodwin L."/>
            <person name="Pitluck S."/>
            <person name="Held B."/>
            <person name="Brettin T."/>
            <person name="Tapia R."/>
            <person name="Ivanova N."/>
            <person name="Mikhailova N."/>
            <person name="Pati A."/>
            <person name="Liolios K."/>
            <person name="Chen A."/>
            <person name="Palaniappan K."/>
            <person name="Land M."/>
            <person name="Hauser L."/>
            <person name="Chang Y.J."/>
            <person name="Jeffries C.D."/>
            <person name="Rohde M."/>
            <person name="Goker M."/>
            <person name="Bristow J."/>
            <person name="Eisen J.A."/>
            <person name="Markowitz V."/>
            <person name="Hugenholtz P."/>
            <person name="Klenk H.P."/>
            <person name="Kyrpides N.C."/>
        </authorList>
    </citation>
    <scope>NUCLEOTIDE SEQUENCE [LARGE SCALE GENOMIC DNA]</scope>
    <source>
        <strain evidence="3">DSM 45221 / IAM 15411 / JCM 23193 / KCTC 12865</strain>
    </source>
</reference>
<keyword evidence="1" id="KW-1133">Transmembrane helix</keyword>
<organism evidence="2 3">
    <name type="scientific">Coraliomargarita akajimensis (strain DSM 45221 / IAM 15411 / JCM 23193 / KCTC 12865 / 04OKA010-24)</name>
    <dbReference type="NCBI Taxonomy" id="583355"/>
    <lineage>
        <taxon>Bacteria</taxon>
        <taxon>Pseudomonadati</taxon>
        <taxon>Verrucomicrobiota</taxon>
        <taxon>Opitutia</taxon>
        <taxon>Puniceicoccales</taxon>
        <taxon>Coraliomargaritaceae</taxon>
        <taxon>Coraliomargarita</taxon>
    </lineage>
</organism>
<dbReference type="EMBL" id="CP001998">
    <property type="protein sequence ID" value="ADE55260.1"/>
    <property type="molecule type" value="Genomic_DNA"/>
</dbReference>
<name>D5EMA0_CORAD</name>
<evidence type="ECO:0000256" key="1">
    <source>
        <dbReference type="SAM" id="Phobius"/>
    </source>
</evidence>
<evidence type="ECO:0000313" key="2">
    <source>
        <dbReference type="EMBL" id="ADE55260.1"/>
    </source>
</evidence>
<dbReference type="AlphaFoldDB" id="D5EMA0"/>
<protein>
    <submittedName>
        <fullName evidence="2">Uncharacterized protein</fullName>
    </submittedName>
</protein>
<sequence length="97" mass="11509">MTILSPRPATMIRFYYRWRYRRAQRAGAFRLPSQNASNRSNFGSYLSQHSVRGRTQSSYDSLQCRKRWILRIVLLTTVIGLGWLAYESFEAIRSWND</sequence>
<proteinExistence type="predicted"/>
<keyword evidence="1" id="KW-0472">Membrane</keyword>
<keyword evidence="3" id="KW-1185">Reference proteome</keyword>
<dbReference type="Proteomes" id="UP000000925">
    <property type="component" value="Chromosome"/>
</dbReference>
<evidence type="ECO:0000313" key="3">
    <source>
        <dbReference type="Proteomes" id="UP000000925"/>
    </source>
</evidence>
<dbReference type="HOGENOM" id="CLU_2341971_0_0_0"/>
<dbReference type="RefSeq" id="WP_013043982.1">
    <property type="nucleotide sequence ID" value="NC_014008.1"/>
</dbReference>
<dbReference type="KEGG" id="caa:Caka_2243"/>
<keyword evidence="1" id="KW-0812">Transmembrane</keyword>
<dbReference type="STRING" id="583355.Caka_2243"/>
<gene>
    <name evidence="2" type="ordered locus">Caka_2243</name>
</gene>